<dbReference type="InterPro" id="IPR013761">
    <property type="entry name" value="SAM/pointed_sf"/>
</dbReference>
<dbReference type="Pfam" id="PF07647">
    <property type="entry name" value="SAM_2"/>
    <property type="match status" value="1"/>
</dbReference>
<dbReference type="OMA" id="DWTAEEC"/>
<dbReference type="SUPFAM" id="SSF47769">
    <property type="entry name" value="SAM/Pointed domain"/>
    <property type="match status" value="1"/>
</dbReference>
<evidence type="ECO:0000259" key="3">
    <source>
        <dbReference type="PROSITE" id="PS50200"/>
    </source>
</evidence>
<dbReference type="Gene3D" id="1.10.150.50">
    <property type="entry name" value="Transcription Factor, Ets-1"/>
    <property type="match status" value="1"/>
</dbReference>
<accession>A0A2V5GY73</accession>
<dbReference type="Proteomes" id="UP000249829">
    <property type="component" value="Unassembled WGS sequence"/>
</dbReference>
<organism evidence="4 5">
    <name type="scientific">Aspergillus violaceofuscus (strain CBS 115571)</name>
    <dbReference type="NCBI Taxonomy" id="1450538"/>
    <lineage>
        <taxon>Eukaryota</taxon>
        <taxon>Fungi</taxon>
        <taxon>Dikarya</taxon>
        <taxon>Ascomycota</taxon>
        <taxon>Pezizomycotina</taxon>
        <taxon>Eurotiomycetes</taxon>
        <taxon>Eurotiomycetidae</taxon>
        <taxon>Eurotiales</taxon>
        <taxon>Aspergillaceae</taxon>
        <taxon>Aspergillus</taxon>
    </lineage>
</organism>
<dbReference type="PROSITE" id="PS50200">
    <property type="entry name" value="RA"/>
    <property type="match status" value="1"/>
</dbReference>
<dbReference type="CDD" id="cd09533">
    <property type="entry name" value="SAM_Ste50-like_fungal"/>
    <property type="match status" value="1"/>
</dbReference>
<feature type="region of interest" description="Disordered" evidence="1">
    <location>
        <begin position="246"/>
        <end position="290"/>
    </location>
</feature>
<gene>
    <name evidence="4" type="ORF">BO99DRAFT_347921</name>
</gene>
<protein>
    <submittedName>
        <fullName evidence="4">MAPKKK cascade protein kinase regulator Ste50</fullName>
    </submittedName>
</protein>
<dbReference type="PANTHER" id="PTHR24135">
    <property type="entry name" value="SH3 AND MULTIPLE ANKYRIN REPEAT DOMAINS PROTEIN"/>
    <property type="match status" value="1"/>
</dbReference>
<feature type="region of interest" description="Disordered" evidence="1">
    <location>
        <begin position="1"/>
        <end position="57"/>
    </location>
</feature>
<evidence type="ECO:0000313" key="5">
    <source>
        <dbReference type="Proteomes" id="UP000249829"/>
    </source>
</evidence>
<dbReference type="InterPro" id="IPR001660">
    <property type="entry name" value="SAM"/>
</dbReference>
<feature type="domain" description="SAM" evidence="2">
    <location>
        <begin position="67"/>
        <end position="130"/>
    </location>
</feature>
<feature type="compositionally biased region" description="Low complexity" evidence="1">
    <location>
        <begin position="31"/>
        <end position="44"/>
    </location>
</feature>
<dbReference type="SMART" id="SM00454">
    <property type="entry name" value="SAM"/>
    <property type="match status" value="1"/>
</dbReference>
<feature type="region of interest" description="Disordered" evidence="1">
    <location>
        <begin position="202"/>
        <end position="233"/>
    </location>
</feature>
<dbReference type="InterPro" id="IPR051569">
    <property type="entry name" value="SHANK"/>
</dbReference>
<keyword evidence="4" id="KW-0418">Kinase</keyword>
<keyword evidence="4" id="KW-0808">Transferase</keyword>
<dbReference type="SMART" id="SM00314">
    <property type="entry name" value="RA"/>
    <property type="match status" value="1"/>
</dbReference>
<evidence type="ECO:0000313" key="4">
    <source>
        <dbReference type="EMBL" id="PYI13233.1"/>
    </source>
</evidence>
<dbReference type="InterPro" id="IPR029071">
    <property type="entry name" value="Ubiquitin-like_domsf"/>
</dbReference>
<dbReference type="AlphaFoldDB" id="A0A2V5GY73"/>
<dbReference type="PROSITE" id="PS50105">
    <property type="entry name" value="SAM_DOMAIN"/>
    <property type="match status" value="1"/>
</dbReference>
<proteinExistence type="predicted"/>
<dbReference type="SUPFAM" id="SSF54236">
    <property type="entry name" value="Ubiquitin-like"/>
    <property type="match status" value="1"/>
</dbReference>
<dbReference type="InterPro" id="IPR000159">
    <property type="entry name" value="RA_dom"/>
</dbReference>
<evidence type="ECO:0000256" key="1">
    <source>
        <dbReference type="SAM" id="MobiDB-lite"/>
    </source>
</evidence>
<dbReference type="EMBL" id="KZ825254">
    <property type="protein sequence ID" value="PYI13233.1"/>
    <property type="molecule type" value="Genomic_DNA"/>
</dbReference>
<dbReference type="GO" id="GO:0007165">
    <property type="term" value="P:signal transduction"/>
    <property type="evidence" value="ECO:0007669"/>
    <property type="project" value="InterPro"/>
</dbReference>
<sequence>MSLHTSYHADSDADDEYERSVITSPHLATDSEASPSESEFPSAEHTPTTLANFDDNPRSPKTIITEWTAEECAHFVAALGLRQYCAAFLENEIVGEALIALKHDELKEMGIASVGHRLTILKSVYETKVKQDIPLDADHYIPLSADQSMNEGATQDDVARLIQSIRLRDERIVTVEAELRRMADDYRRLREELLPVFKMAKDRSQPLPPPSAVPATATETYHEPPNLTSPSGITLLDRSGSILSRTFSKRGHTGGTTPKTSSPTYIPPSIHEGRMYGDGGGLDPSTANSSHMAMMNGKAQLSPGIPSPTSPGNLHTQTLASRAYSQPSSASINHASHNHHDDTPPTQSRSDRLNPTPTQATRPDIPTRSDSRATGDPPSVEIFKSFRVSLDDPCHKVLPAALKKYNINADWKQYALYIVYGDQERCLGLEEKPLILFKQLQNEGRKPMFMLRKQVHPLENNMYPTGSGSAPNSAGFEGRQAQINLPGGVL</sequence>
<dbReference type="Pfam" id="PF00788">
    <property type="entry name" value="RA"/>
    <property type="match status" value="1"/>
</dbReference>
<keyword evidence="5" id="KW-1185">Reference proteome</keyword>
<dbReference type="PANTHER" id="PTHR24135:SF28">
    <property type="entry name" value="LD13733P"/>
    <property type="match status" value="1"/>
</dbReference>
<feature type="region of interest" description="Disordered" evidence="1">
    <location>
        <begin position="320"/>
        <end position="378"/>
    </location>
</feature>
<reference evidence="4 5" key="1">
    <citation type="submission" date="2018-02" db="EMBL/GenBank/DDBJ databases">
        <title>The genomes of Aspergillus section Nigri reveals drivers in fungal speciation.</title>
        <authorList>
            <consortium name="DOE Joint Genome Institute"/>
            <person name="Vesth T.C."/>
            <person name="Nybo J."/>
            <person name="Theobald S."/>
            <person name="Brandl J."/>
            <person name="Frisvad J.C."/>
            <person name="Nielsen K.F."/>
            <person name="Lyhne E.K."/>
            <person name="Kogle M.E."/>
            <person name="Kuo A."/>
            <person name="Riley R."/>
            <person name="Clum A."/>
            <person name="Nolan M."/>
            <person name="Lipzen A."/>
            <person name="Salamov A."/>
            <person name="Henrissat B."/>
            <person name="Wiebenga A."/>
            <person name="De vries R.P."/>
            <person name="Grigoriev I.V."/>
            <person name="Mortensen U.H."/>
            <person name="Andersen M.R."/>
            <person name="Baker S.E."/>
        </authorList>
    </citation>
    <scope>NUCLEOTIDE SEQUENCE [LARGE SCALE GENOMIC DNA]</scope>
    <source>
        <strain evidence="4 5">CBS 115571</strain>
    </source>
</reference>
<dbReference type="GO" id="GO:0016301">
    <property type="term" value="F:kinase activity"/>
    <property type="evidence" value="ECO:0007669"/>
    <property type="project" value="UniProtKB-KW"/>
</dbReference>
<dbReference type="STRING" id="1450538.A0A2V5GY73"/>
<evidence type="ECO:0000259" key="2">
    <source>
        <dbReference type="PROSITE" id="PS50105"/>
    </source>
</evidence>
<feature type="compositionally biased region" description="Polar residues" evidence="1">
    <location>
        <begin position="344"/>
        <end position="361"/>
    </location>
</feature>
<dbReference type="Gene3D" id="3.10.20.90">
    <property type="entry name" value="Phosphatidylinositol 3-kinase Catalytic Subunit, Chain A, domain 1"/>
    <property type="match status" value="1"/>
</dbReference>
<dbReference type="CDD" id="cd01786">
    <property type="entry name" value="RA_STE50"/>
    <property type="match status" value="1"/>
</dbReference>
<name>A0A2V5GY73_ASPV1</name>
<feature type="compositionally biased region" description="Low complexity" evidence="1">
    <location>
        <begin position="255"/>
        <end position="264"/>
    </location>
</feature>
<feature type="domain" description="Ras-associating" evidence="3">
    <location>
        <begin position="383"/>
        <end position="456"/>
    </location>
</feature>